<dbReference type="PANTHER" id="PTHR30383">
    <property type="entry name" value="THIOESTERASE 1/PROTEASE 1/LYSOPHOSPHOLIPASE L1"/>
    <property type="match status" value="1"/>
</dbReference>
<name>A0A0M1P6M3_9BACL</name>
<dbReference type="InterPro" id="IPR013830">
    <property type="entry name" value="SGNH_hydro"/>
</dbReference>
<protein>
    <submittedName>
        <fullName evidence="2">Lysophospholipase</fullName>
    </submittedName>
</protein>
<keyword evidence="3" id="KW-1185">Reference proteome</keyword>
<comment type="caution">
    <text evidence="2">The sequence shown here is derived from an EMBL/GenBank/DDBJ whole genome shotgun (WGS) entry which is preliminary data.</text>
</comment>
<evidence type="ECO:0000313" key="2">
    <source>
        <dbReference type="EMBL" id="KOR90062.1"/>
    </source>
</evidence>
<dbReference type="Proteomes" id="UP000036932">
    <property type="component" value="Unassembled WGS sequence"/>
</dbReference>
<dbReference type="Pfam" id="PF13472">
    <property type="entry name" value="Lipase_GDSL_2"/>
    <property type="match status" value="1"/>
</dbReference>
<evidence type="ECO:0000259" key="1">
    <source>
        <dbReference type="Pfam" id="PF13472"/>
    </source>
</evidence>
<dbReference type="OrthoDB" id="26855at2"/>
<dbReference type="SUPFAM" id="SSF52266">
    <property type="entry name" value="SGNH hydrolase"/>
    <property type="match status" value="1"/>
</dbReference>
<dbReference type="EMBL" id="LIUT01000001">
    <property type="protein sequence ID" value="KOR90062.1"/>
    <property type="molecule type" value="Genomic_DNA"/>
</dbReference>
<dbReference type="InterPro" id="IPR051532">
    <property type="entry name" value="Ester_Hydrolysis_Enzymes"/>
</dbReference>
<dbReference type="InterPro" id="IPR036514">
    <property type="entry name" value="SGNH_hydro_sf"/>
</dbReference>
<reference evidence="3" key="1">
    <citation type="submission" date="2015-08" db="EMBL/GenBank/DDBJ databases">
        <title>Genome sequencing project for genomic taxonomy and phylogenomics of Bacillus-like bacteria.</title>
        <authorList>
            <person name="Liu B."/>
            <person name="Wang J."/>
            <person name="Zhu Y."/>
            <person name="Liu G."/>
            <person name="Chen Q."/>
            <person name="Chen Z."/>
            <person name="Lan J."/>
            <person name="Che J."/>
            <person name="Ge C."/>
            <person name="Shi H."/>
            <person name="Pan Z."/>
            <person name="Liu X."/>
        </authorList>
    </citation>
    <scope>NUCLEOTIDE SEQUENCE [LARGE SCALE GENOMIC DNA]</scope>
    <source>
        <strain evidence="3">FJAT-22460</strain>
    </source>
</reference>
<dbReference type="Gene3D" id="3.40.50.1110">
    <property type="entry name" value="SGNH hydrolase"/>
    <property type="match status" value="1"/>
</dbReference>
<dbReference type="PANTHER" id="PTHR30383:SF5">
    <property type="entry name" value="SGNH HYDROLASE-TYPE ESTERASE DOMAIN-CONTAINING PROTEIN"/>
    <property type="match status" value="1"/>
</dbReference>
<dbReference type="PATRIC" id="fig|1705565.3.peg.4745"/>
<accession>A0A0M1P6M3</accession>
<feature type="domain" description="SGNH hydrolase-type esterase" evidence="1">
    <location>
        <begin position="8"/>
        <end position="197"/>
    </location>
</feature>
<evidence type="ECO:0000313" key="3">
    <source>
        <dbReference type="Proteomes" id="UP000036932"/>
    </source>
</evidence>
<sequence>MLVYHYTAVGDSLTFGLGTMPGSGFVPLYRRMAEEKLQQFVAHENLGVNGLTSEELSDRVVRLPAYRFHLQQAHIITMSIGGNDLIRAVKLAEGRPSRDVLDAALYRCQEHVNRIVGSIRRIKSAGRQLYYIRAIGLYNPYPAWSEATEYVVRFNRHLIKLSDDYFRVADIYAQFLGREKELLSVDGLHPNGRGYRVIAEQLHRLGYKPLK</sequence>
<dbReference type="GO" id="GO:0004622">
    <property type="term" value="F:phosphatidylcholine lysophospholipase activity"/>
    <property type="evidence" value="ECO:0007669"/>
    <property type="project" value="TreeGrafter"/>
</dbReference>
<organism evidence="2 3">
    <name type="scientific">Paenibacillus solani</name>
    <dbReference type="NCBI Taxonomy" id="1705565"/>
    <lineage>
        <taxon>Bacteria</taxon>
        <taxon>Bacillati</taxon>
        <taxon>Bacillota</taxon>
        <taxon>Bacilli</taxon>
        <taxon>Bacillales</taxon>
        <taxon>Paenibacillaceae</taxon>
        <taxon>Paenibacillus</taxon>
    </lineage>
</organism>
<dbReference type="RefSeq" id="WP_054402994.1">
    <property type="nucleotide sequence ID" value="NZ_LIUT01000001.1"/>
</dbReference>
<gene>
    <name evidence="2" type="ORF">AM231_13570</name>
</gene>
<proteinExistence type="predicted"/>
<dbReference type="AlphaFoldDB" id="A0A0M1P6M3"/>